<reference evidence="2" key="1">
    <citation type="journal article" date="2013" name="BMC Genomics">
        <title>Unscrambling butterfly oogenesis.</title>
        <authorList>
            <person name="Carter J.M."/>
            <person name="Baker S.C."/>
            <person name="Pink R."/>
            <person name="Carter D.R."/>
            <person name="Collins A."/>
            <person name="Tomlin J."/>
            <person name="Gibbs M."/>
            <person name="Breuker C.J."/>
        </authorList>
    </citation>
    <scope>NUCLEOTIDE SEQUENCE</scope>
    <source>
        <tissue evidence="2">Ovary</tissue>
    </source>
</reference>
<keyword evidence="1" id="KW-0812">Transmembrane</keyword>
<dbReference type="AlphaFoldDB" id="S4NYK3"/>
<feature type="non-terminal residue" evidence="2">
    <location>
        <position position="1"/>
    </location>
</feature>
<keyword evidence="1" id="KW-1133">Transmembrane helix</keyword>
<proteinExistence type="predicted"/>
<evidence type="ECO:0000256" key="1">
    <source>
        <dbReference type="SAM" id="Phobius"/>
    </source>
</evidence>
<reference evidence="2" key="2">
    <citation type="submission" date="2013-05" db="EMBL/GenBank/DDBJ databases">
        <authorList>
            <person name="Carter J.-M."/>
            <person name="Baker S.C."/>
            <person name="Pink R."/>
            <person name="Carter D.R.F."/>
            <person name="Collins A."/>
            <person name="Tomlin J."/>
            <person name="Gibbs M."/>
            <person name="Breuker C.J."/>
        </authorList>
    </citation>
    <scope>NUCLEOTIDE SEQUENCE</scope>
    <source>
        <tissue evidence="2">Ovary</tissue>
    </source>
</reference>
<name>S4NYK3_9NEOP</name>
<dbReference type="EMBL" id="GAIX01008529">
    <property type="protein sequence ID" value="JAA84031.1"/>
    <property type="molecule type" value="Transcribed_RNA"/>
</dbReference>
<accession>S4NYK3</accession>
<feature type="transmembrane region" description="Helical" evidence="1">
    <location>
        <begin position="36"/>
        <end position="59"/>
    </location>
</feature>
<keyword evidence="1" id="KW-0472">Membrane</keyword>
<protein>
    <submittedName>
        <fullName evidence="2">Uncharacterized protein</fullName>
    </submittedName>
</protein>
<evidence type="ECO:0000313" key="2">
    <source>
        <dbReference type="EMBL" id="JAA84031.1"/>
    </source>
</evidence>
<organism evidence="2">
    <name type="scientific">Pararge aegeria</name>
    <name type="common">speckled wood butterfly</name>
    <dbReference type="NCBI Taxonomy" id="116150"/>
    <lineage>
        <taxon>Eukaryota</taxon>
        <taxon>Metazoa</taxon>
        <taxon>Ecdysozoa</taxon>
        <taxon>Arthropoda</taxon>
        <taxon>Hexapoda</taxon>
        <taxon>Insecta</taxon>
        <taxon>Pterygota</taxon>
        <taxon>Neoptera</taxon>
        <taxon>Endopterygota</taxon>
        <taxon>Lepidoptera</taxon>
        <taxon>Glossata</taxon>
        <taxon>Ditrysia</taxon>
        <taxon>Papilionoidea</taxon>
        <taxon>Nymphalidae</taxon>
        <taxon>Satyrinae</taxon>
        <taxon>Satyrini</taxon>
        <taxon>Parargina</taxon>
        <taxon>Pararge</taxon>
    </lineage>
</organism>
<sequence>VIESFVTCKGLEIIIHFTGALVQIITKITAALMETMIHLSTILLLVRDALIFIICAYHVRLQHHWQRSYIGPKPHDAC</sequence>